<dbReference type="PANTHER" id="PTHR31061:SF24">
    <property type="entry name" value="LD22376P"/>
    <property type="match status" value="1"/>
</dbReference>
<keyword evidence="1" id="KW-0472">Membrane</keyword>
<accession>A0A6L5XCL5</accession>
<evidence type="ECO:0000313" key="3">
    <source>
        <dbReference type="Proteomes" id="UP000483362"/>
    </source>
</evidence>
<feature type="transmembrane region" description="Helical" evidence="1">
    <location>
        <begin position="244"/>
        <end position="262"/>
    </location>
</feature>
<dbReference type="SMART" id="SM00671">
    <property type="entry name" value="SEL1"/>
    <property type="match status" value="3"/>
</dbReference>
<dbReference type="Pfam" id="PF08238">
    <property type="entry name" value="Sel1"/>
    <property type="match status" value="4"/>
</dbReference>
<dbReference type="InterPro" id="IPR011990">
    <property type="entry name" value="TPR-like_helical_dom_sf"/>
</dbReference>
<dbReference type="PANTHER" id="PTHR31061">
    <property type="entry name" value="LD22376P"/>
    <property type="match status" value="1"/>
</dbReference>
<evidence type="ECO:0000313" key="2">
    <source>
        <dbReference type="EMBL" id="MSS17981.1"/>
    </source>
</evidence>
<feature type="transmembrane region" description="Helical" evidence="1">
    <location>
        <begin position="211"/>
        <end position="232"/>
    </location>
</feature>
<dbReference type="RefSeq" id="WP_154328486.1">
    <property type="nucleotide sequence ID" value="NZ_CP045696.1"/>
</dbReference>
<feature type="transmembrane region" description="Helical" evidence="1">
    <location>
        <begin position="312"/>
        <end position="330"/>
    </location>
</feature>
<feature type="transmembrane region" description="Helical" evidence="1">
    <location>
        <begin position="548"/>
        <end position="570"/>
    </location>
</feature>
<feature type="transmembrane region" description="Helical" evidence="1">
    <location>
        <begin position="129"/>
        <end position="147"/>
    </location>
</feature>
<protein>
    <submittedName>
        <fullName evidence="2">DUF5009 domain-containing protein</fullName>
    </submittedName>
</protein>
<sequence length="578" mass="63587">MSSQQSKRLVSLDILRGITIAGMLMVNNPGTWSHIYAPLDHAEWIGLTPTDLVFPFFMFCMGVAMYFSLRKFDFKFSPKLALKVVRRTVLLFLIGWAIHWFSHLMYGLAKGQPWAVAVNNLPTLRILGVFQRLALCYFFGSLCAIFIKHKMLPWVVGGILVIYAVILGVGHGYDFSLDNIVARIDNAVMGPDHMYHESAGGYSIALDPEGILSTLPCIAHTLIGFLVGKMIIEHRDNRYRMARLLEVGFAFILLGWLLHYGIPCSKKVWSSTYVLITTGLAMSVLALLILVIDVKGHKKWCHFFQAFGINPLSLYVLGSVFSIIFGAVTLHKSADFENPDPVKASTLYTQAAQQGIAQAQNNLAVAYYTGTGVDVNKPRAVQLLQQAVGTDTLPKAAAHYNLALAYMTDNTAANDVQAVQLLTLAADSAMQQAQFNLGLCYDFGKGGLAVDHKKAAELYSLAAQQGLKRAQTAVEACYSDTLGVTARNTFNDLFITDMTACDTIAGKQLTAAQRTYNSAVALAQGAGERTTVHSAVFDFCKAVTTDETMASCLFAIIFILFNWIFGYILYKKNIIIKI</sequence>
<feature type="transmembrane region" description="Helical" evidence="1">
    <location>
        <begin position="268"/>
        <end position="292"/>
    </location>
</feature>
<evidence type="ECO:0000256" key="1">
    <source>
        <dbReference type="SAM" id="Phobius"/>
    </source>
</evidence>
<dbReference type="EMBL" id="VULT01000014">
    <property type="protein sequence ID" value="MSS17981.1"/>
    <property type="molecule type" value="Genomic_DNA"/>
</dbReference>
<dbReference type="Proteomes" id="UP000483362">
    <property type="component" value="Unassembled WGS sequence"/>
</dbReference>
<feature type="transmembrane region" description="Helical" evidence="1">
    <location>
        <begin position="154"/>
        <end position="173"/>
    </location>
</feature>
<dbReference type="AlphaFoldDB" id="A0A6L5XCL5"/>
<feature type="transmembrane region" description="Helical" evidence="1">
    <location>
        <begin position="12"/>
        <end position="32"/>
    </location>
</feature>
<keyword evidence="1" id="KW-1133">Transmembrane helix</keyword>
<feature type="transmembrane region" description="Helical" evidence="1">
    <location>
        <begin position="89"/>
        <end position="109"/>
    </location>
</feature>
<feature type="transmembrane region" description="Helical" evidence="1">
    <location>
        <begin position="52"/>
        <end position="69"/>
    </location>
</feature>
<keyword evidence="3" id="KW-1185">Reference proteome</keyword>
<dbReference type="InterPro" id="IPR006597">
    <property type="entry name" value="Sel1-like"/>
</dbReference>
<comment type="caution">
    <text evidence="2">The sequence shown here is derived from an EMBL/GenBank/DDBJ whole genome shotgun (WGS) entry which is preliminary data.</text>
</comment>
<gene>
    <name evidence="2" type="ORF">FYJ29_09465</name>
</gene>
<dbReference type="SUPFAM" id="SSF81901">
    <property type="entry name" value="HCP-like"/>
    <property type="match status" value="1"/>
</dbReference>
<proteinExistence type="predicted"/>
<keyword evidence="1" id="KW-0812">Transmembrane</keyword>
<reference evidence="2 3" key="1">
    <citation type="submission" date="2019-08" db="EMBL/GenBank/DDBJ databases">
        <title>In-depth cultivation of the pig gut microbiome towards novel bacterial diversity and tailored functional studies.</title>
        <authorList>
            <person name="Wylensek D."/>
            <person name="Hitch T.C.A."/>
            <person name="Clavel T."/>
        </authorList>
    </citation>
    <scope>NUCLEOTIDE SEQUENCE [LARGE SCALE GENOMIC DNA]</scope>
    <source>
        <strain evidence="2 3">Oil-RF-744-WCA-WT-10</strain>
    </source>
</reference>
<name>A0A6L5XCL5_9BACT</name>
<dbReference type="Gene3D" id="1.25.40.10">
    <property type="entry name" value="Tetratricopeptide repeat domain"/>
    <property type="match status" value="1"/>
</dbReference>
<organism evidence="2 3">
    <name type="scientific">Sodaliphilus pleomorphus</name>
    <dbReference type="NCBI Taxonomy" id="2606626"/>
    <lineage>
        <taxon>Bacteria</taxon>
        <taxon>Pseudomonadati</taxon>
        <taxon>Bacteroidota</taxon>
        <taxon>Bacteroidia</taxon>
        <taxon>Bacteroidales</taxon>
        <taxon>Muribaculaceae</taxon>
        <taxon>Sodaliphilus</taxon>
    </lineage>
</organism>